<evidence type="ECO:0000313" key="2">
    <source>
        <dbReference type="EMBL" id="RKR86636.1"/>
    </source>
</evidence>
<gene>
    <name evidence="2" type="ORF">BDK92_0879</name>
</gene>
<accession>A0A495JC97</accession>
<keyword evidence="3" id="KW-1185">Reference proteome</keyword>
<evidence type="ECO:0000313" key="3">
    <source>
        <dbReference type="Proteomes" id="UP000277671"/>
    </source>
</evidence>
<feature type="compositionally biased region" description="Polar residues" evidence="1">
    <location>
        <begin position="1"/>
        <end position="10"/>
    </location>
</feature>
<name>A0A495JC97_9ACTN</name>
<reference evidence="2 3" key="1">
    <citation type="submission" date="2018-10" db="EMBL/GenBank/DDBJ databases">
        <title>Sequencing the genomes of 1000 actinobacteria strains.</title>
        <authorList>
            <person name="Klenk H.-P."/>
        </authorList>
    </citation>
    <scope>NUCLEOTIDE SEQUENCE [LARGE SCALE GENOMIC DNA]</scope>
    <source>
        <strain evidence="2 3">DSM 45175</strain>
    </source>
</reference>
<proteinExistence type="predicted"/>
<sequence length="55" mass="5916">MNQRIGTASPSGAGDMDRGASGRPTESFEVLRTSQKALSIVQYSFMLNPMLPKKG</sequence>
<dbReference type="AlphaFoldDB" id="A0A495JC97"/>
<dbReference type="EMBL" id="RBKT01000001">
    <property type="protein sequence ID" value="RKR86636.1"/>
    <property type="molecule type" value="Genomic_DNA"/>
</dbReference>
<evidence type="ECO:0000256" key="1">
    <source>
        <dbReference type="SAM" id="MobiDB-lite"/>
    </source>
</evidence>
<dbReference type="Proteomes" id="UP000277671">
    <property type="component" value="Unassembled WGS sequence"/>
</dbReference>
<feature type="region of interest" description="Disordered" evidence="1">
    <location>
        <begin position="1"/>
        <end position="29"/>
    </location>
</feature>
<protein>
    <submittedName>
        <fullName evidence="2">Uncharacterized protein</fullName>
    </submittedName>
</protein>
<comment type="caution">
    <text evidence="2">The sequence shown here is derived from an EMBL/GenBank/DDBJ whole genome shotgun (WGS) entry which is preliminary data.</text>
</comment>
<organism evidence="2 3">
    <name type="scientific">Micromonospora pisi</name>
    <dbReference type="NCBI Taxonomy" id="589240"/>
    <lineage>
        <taxon>Bacteria</taxon>
        <taxon>Bacillati</taxon>
        <taxon>Actinomycetota</taxon>
        <taxon>Actinomycetes</taxon>
        <taxon>Micromonosporales</taxon>
        <taxon>Micromonosporaceae</taxon>
        <taxon>Micromonospora</taxon>
    </lineage>
</organism>